<accession>A0A0E9WAW5</accession>
<reference evidence="1" key="1">
    <citation type="submission" date="2014-11" db="EMBL/GenBank/DDBJ databases">
        <authorList>
            <person name="Amaro Gonzalez C."/>
        </authorList>
    </citation>
    <scope>NUCLEOTIDE SEQUENCE</scope>
</reference>
<proteinExistence type="predicted"/>
<dbReference type="AlphaFoldDB" id="A0A0E9WAW5"/>
<protein>
    <submittedName>
        <fullName evidence="1">Uncharacterized protein</fullName>
    </submittedName>
</protein>
<dbReference type="EMBL" id="GBXM01021857">
    <property type="protein sequence ID" value="JAH86720.1"/>
    <property type="molecule type" value="Transcribed_RNA"/>
</dbReference>
<sequence length="63" mass="6963">MAHITWQSGSVVKLVGNWFCNQKVTSSIPAQCTTVELEYIFSCINGCNFFFKCNVKCSVCCSG</sequence>
<evidence type="ECO:0000313" key="1">
    <source>
        <dbReference type="EMBL" id="JAH86720.1"/>
    </source>
</evidence>
<name>A0A0E9WAW5_ANGAN</name>
<reference evidence="1" key="2">
    <citation type="journal article" date="2015" name="Fish Shellfish Immunol.">
        <title>Early steps in the European eel (Anguilla anguilla)-Vibrio vulnificus interaction in the gills: Role of the RtxA13 toxin.</title>
        <authorList>
            <person name="Callol A."/>
            <person name="Pajuelo D."/>
            <person name="Ebbesson L."/>
            <person name="Teles M."/>
            <person name="MacKenzie S."/>
            <person name="Amaro C."/>
        </authorList>
    </citation>
    <scope>NUCLEOTIDE SEQUENCE</scope>
</reference>
<organism evidence="1">
    <name type="scientific">Anguilla anguilla</name>
    <name type="common">European freshwater eel</name>
    <name type="synonym">Muraena anguilla</name>
    <dbReference type="NCBI Taxonomy" id="7936"/>
    <lineage>
        <taxon>Eukaryota</taxon>
        <taxon>Metazoa</taxon>
        <taxon>Chordata</taxon>
        <taxon>Craniata</taxon>
        <taxon>Vertebrata</taxon>
        <taxon>Euteleostomi</taxon>
        <taxon>Actinopterygii</taxon>
        <taxon>Neopterygii</taxon>
        <taxon>Teleostei</taxon>
        <taxon>Anguilliformes</taxon>
        <taxon>Anguillidae</taxon>
        <taxon>Anguilla</taxon>
    </lineage>
</organism>